<dbReference type="OrthoDB" id="3783351at2"/>
<dbReference type="KEGG" id="ndp:E2C04_08605"/>
<dbReference type="AlphaFoldDB" id="A0A4P7UBA3"/>
<proteinExistence type="predicted"/>
<reference evidence="3" key="5">
    <citation type="submission" date="2024-05" db="EMBL/GenBank/DDBJ databases">
        <authorList>
            <person name="Sun Q."/>
            <person name="Sedlacek I."/>
        </authorList>
    </citation>
    <scope>NUCLEOTIDE SEQUENCE</scope>
    <source>
        <strain evidence="3">CCM 7403</strain>
    </source>
</reference>
<protein>
    <submittedName>
        <fullName evidence="4">Uncharacterized protein</fullName>
    </submittedName>
</protein>
<dbReference type="EMBL" id="CP038462">
    <property type="protein sequence ID" value="QCC77246.1"/>
    <property type="molecule type" value="Genomic_DNA"/>
</dbReference>
<evidence type="ECO:0000313" key="6">
    <source>
        <dbReference type="Proteomes" id="UP000630594"/>
    </source>
</evidence>
<keyword evidence="6" id="KW-1185">Reference proteome</keyword>
<evidence type="ECO:0000256" key="2">
    <source>
        <dbReference type="SAM" id="SignalP"/>
    </source>
</evidence>
<evidence type="ECO:0000313" key="5">
    <source>
        <dbReference type="Proteomes" id="UP000297025"/>
    </source>
</evidence>
<reference evidence="4" key="4">
    <citation type="submission" date="2019-03" db="EMBL/GenBank/DDBJ databases">
        <authorList>
            <person name="Huang Y."/>
        </authorList>
    </citation>
    <scope>NUCLEOTIDE SEQUENCE</scope>
    <source>
        <strain evidence="4">JCM 16608</strain>
    </source>
</reference>
<dbReference type="Proteomes" id="UP000297025">
    <property type="component" value="Chromosome"/>
</dbReference>
<reference evidence="4 5" key="1">
    <citation type="journal article" date="2008" name="Int. J. Syst. Evol. Microbiol.">
        <title>Nocardioides daphniae sp. nov., isolated from Daphnia cucullata (Crustacea: Cladocera).</title>
        <authorList>
            <person name="Toth E.M."/>
            <person name="Keki Z."/>
            <person name="Homonnay Z.G."/>
            <person name="Borsodi A.K."/>
            <person name="Marialigeti K."/>
            <person name="Schumann P."/>
        </authorList>
    </citation>
    <scope>NUCLEOTIDE SEQUENCE [LARGE SCALE GENOMIC DNA]</scope>
    <source>
        <strain evidence="4 5">JCM 16608</strain>
    </source>
</reference>
<evidence type="ECO:0000313" key="3">
    <source>
        <dbReference type="EMBL" id="GGD26255.1"/>
    </source>
</evidence>
<sequence>MSITTSRRGLLTASAWAVPAIMVSSASPAFAGSGVVPPPTSSCREIDYTFSWQASGYSFVPTSSSSLYGVGKGSAPATRVPNQSLTPAEVAAITPLTVTASNSFTGNRMRGRLASDGAANMRVSPFNVGGLQARGLTLLQDLTTNNSLGNNAATRAGHAQVLKLEFSRPVKNLRFTITDIDSTSGQYRDRVSVSGGASGVRATALRGAGTASDPWRNNSDNTGYDPGVGSGNVAVDYSGLAPVSTVLVTFWNDQSGSLSSYGLQGIFISNLTFRAMSC</sequence>
<reference evidence="6" key="3">
    <citation type="journal article" date="2019" name="Int. J. Syst. Evol. Microbiol.">
        <title>The Global Catalogue of Microorganisms (GCM) 10K type strain sequencing project: providing services to taxonomists for standard genome sequencing and annotation.</title>
        <authorList>
            <consortium name="The Broad Institute Genomics Platform"/>
            <consortium name="The Broad Institute Genome Sequencing Center for Infectious Disease"/>
            <person name="Wu L."/>
            <person name="Ma J."/>
        </authorList>
    </citation>
    <scope>NUCLEOTIDE SEQUENCE [LARGE SCALE GENOMIC DNA]</scope>
    <source>
        <strain evidence="6">CCM 7403</strain>
    </source>
</reference>
<reference evidence="3" key="2">
    <citation type="journal article" date="2014" name="Int. J. Syst. Evol. Microbiol.">
        <title>Complete genome of a new Firmicutes species belonging to the dominant human colonic microbiota ('Ruminococcus bicirculans') reveals two chromosomes and a selective capacity to utilize plant glucans.</title>
        <authorList>
            <consortium name="NISC Comparative Sequencing Program"/>
            <person name="Wegmann U."/>
            <person name="Louis P."/>
            <person name="Goesmann A."/>
            <person name="Henrissat B."/>
            <person name="Duncan S.H."/>
            <person name="Flint H.J."/>
        </authorList>
    </citation>
    <scope>NUCLEOTIDE SEQUENCE</scope>
    <source>
        <strain evidence="3">CCM 7403</strain>
    </source>
</reference>
<dbReference type="RefSeq" id="WP_135832292.1">
    <property type="nucleotide sequence ID" value="NZ_BMCK01000004.1"/>
</dbReference>
<dbReference type="EMBL" id="BMCK01000004">
    <property type="protein sequence ID" value="GGD26255.1"/>
    <property type="molecule type" value="Genomic_DNA"/>
</dbReference>
<feature type="region of interest" description="Disordered" evidence="1">
    <location>
        <begin position="208"/>
        <end position="227"/>
    </location>
</feature>
<organism evidence="4 5">
    <name type="scientific">Nocardioides daphniae</name>
    <dbReference type="NCBI Taxonomy" id="402297"/>
    <lineage>
        <taxon>Bacteria</taxon>
        <taxon>Bacillati</taxon>
        <taxon>Actinomycetota</taxon>
        <taxon>Actinomycetes</taxon>
        <taxon>Propionibacteriales</taxon>
        <taxon>Nocardioidaceae</taxon>
        <taxon>Nocardioides</taxon>
    </lineage>
</organism>
<evidence type="ECO:0000256" key="1">
    <source>
        <dbReference type="SAM" id="MobiDB-lite"/>
    </source>
</evidence>
<name>A0A4P7UBA3_9ACTN</name>
<gene>
    <name evidence="4" type="ORF">E2C04_08605</name>
    <name evidence="3" type="ORF">GCM10007231_27070</name>
</gene>
<dbReference type="PROSITE" id="PS51318">
    <property type="entry name" value="TAT"/>
    <property type="match status" value="1"/>
</dbReference>
<feature type="chain" id="PRO_5020234231" evidence="2">
    <location>
        <begin position="32"/>
        <end position="278"/>
    </location>
</feature>
<feature type="signal peptide" evidence="2">
    <location>
        <begin position="1"/>
        <end position="31"/>
    </location>
</feature>
<accession>A0A4P7UBA3</accession>
<keyword evidence="2" id="KW-0732">Signal</keyword>
<evidence type="ECO:0000313" key="4">
    <source>
        <dbReference type="EMBL" id="QCC77246.1"/>
    </source>
</evidence>
<dbReference type="Proteomes" id="UP000630594">
    <property type="component" value="Unassembled WGS sequence"/>
</dbReference>
<dbReference type="InterPro" id="IPR006311">
    <property type="entry name" value="TAT_signal"/>
</dbReference>